<reference evidence="2" key="2">
    <citation type="submission" date="2025-08" db="UniProtKB">
        <authorList>
            <consortium name="Ensembl"/>
        </authorList>
    </citation>
    <scope>IDENTIFICATION</scope>
</reference>
<dbReference type="InParanoid" id="A0A671VZ65"/>
<dbReference type="Ensembl" id="ENSSAUT00010033546.1">
    <property type="protein sequence ID" value="ENSSAUP00010031840.1"/>
    <property type="gene ID" value="ENSSAUG00010013562.1"/>
</dbReference>
<proteinExistence type="predicted"/>
<organism evidence="2 3">
    <name type="scientific">Sparus aurata</name>
    <name type="common">Gilthead sea bream</name>
    <dbReference type="NCBI Taxonomy" id="8175"/>
    <lineage>
        <taxon>Eukaryota</taxon>
        <taxon>Metazoa</taxon>
        <taxon>Chordata</taxon>
        <taxon>Craniata</taxon>
        <taxon>Vertebrata</taxon>
        <taxon>Euteleostomi</taxon>
        <taxon>Actinopterygii</taxon>
        <taxon>Neopterygii</taxon>
        <taxon>Teleostei</taxon>
        <taxon>Neoteleostei</taxon>
        <taxon>Acanthomorphata</taxon>
        <taxon>Eupercaria</taxon>
        <taxon>Spariformes</taxon>
        <taxon>Sparidae</taxon>
        <taxon>Sparus</taxon>
    </lineage>
</organism>
<evidence type="ECO:0000256" key="1">
    <source>
        <dbReference type="SAM" id="SignalP"/>
    </source>
</evidence>
<dbReference type="AlphaFoldDB" id="A0A671VZ65"/>
<feature type="chain" id="PRO_5025430505" evidence="1">
    <location>
        <begin position="26"/>
        <end position="96"/>
    </location>
</feature>
<dbReference type="Proteomes" id="UP000472265">
    <property type="component" value="Chromosome 12"/>
</dbReference>
<sequence>RIKRQTAALLLHRLWLLGDQKTTRAKTSGRVSSNTNKRKVADSTDDWIGKANTLSNPLPILESLLRRLSLETEDWNHDFLTEQNIAFMPILIQSVH</sequence>
<protein>
    <submittedName>
        <fullName evidence="2">Uncharacterized protein</fullName>
    </submittedName>
</protein>
<evidence type="ECO:0000313" key="3">
    <source>
        <dbReference type="Proteomes" id="UP000472265"/>
    </source>
</evidence>
<name>A0A671VZ65_SPAAU</name>
<reference evidence="2" key="1">
    <citation type="submission" date="2021-04" db="EMBL/GenBank/DDBJ databases">
        <authorList>
            <consortium name="Wellcome Sanger Institute Data Sharing"/>
        </authorList>
    </citation>
    <scope>NUCLEOTIDE SEQUENCE [LARGE SCALE GENOMIC DNA]</scope>
</reference>
<evidence type="ECO:0000313" key="2">
    <source>
        <dbReference type="Ensembl" id="ENSSAUP00010031840.1"/>
    </source>
</evidence>
<keyword evidence="3" id="KW-1185">Reference proteome</keyword>
<keyword evidence="1" id="KW-0732">Signal</keyword>
<reference evidence="2" key="3">
    <citation type="submission" date="2025-09" db="UniProtKB">
        <authorList>
            <consortium name="Ensembl"/>
        </authorList>
    </citation>
    <scope>IDENTIFICATION</scope>
</reference>
<feature type="signal peptide" evidence="1">
    <location>
        <begin position="1"/>
        <end position="25"/>
    </location>
</feature>
<accession>A0A671VZ65</accession>